<organism evidence="1 2">
    <name type="scientific">Salinimicrobium profundisediminis</name>
    <dbReference type="NCBI Taxonomy" id="2994553"/>
    <lineage>
        <taxon>Bacteria</taxon>
        <taxon>Pseudomonadati</taxon>
        <taxon>Bacteroidota</taxon>
        <taxon>Flavobacteriia</taxon>
        <taxon>Flavobacteriales</taxon>
        <taxon>Flavobacteriaceae</taxon>
        <taxon>Salinimicrobium</taxon>
    </lineage>
</organism>
<accession>A0A9X3D1F2</accession>
<evidence type="ECO:0000313" key="2">
    <source>
        <dbReference type="Proteomes" id="UP001148482"/>
    </source>
</evidence>
<dbReference type="AlphaFoldDB" id="A0A9X3D1F2"/>
<comment type="caution">
    <text evidence="1">The sequence shown here is derived from an EMBL/GenBank/DDBJ whole genome shotgun (WGS) entry which is preliminary data.</text>
</comment>
<gene>
    <name evidence="1" type="ORF">OQ279_13935</name>
</gene>
<name>A0A9X3D1F2_9FLAO</name>
<reference evidence="1" key="1">
    <citation type="submission" date="2022-11" db="EMBL/GenBank/DDBJ databases">
        <title>Salinimicrobium profundisediminis sp. nov., isolated from deep-sea sediment of the Mariana Trench.</title>
        <authorList>
            <person name="Fu H."/>
        </authorList>
    </citation>
    <scope>NUCLEOTIDE SEQUENCE</scope>
    <source>
        <strain evidence="1">MT39</strain>
    </source>
</reference>
<dbReference type="Proteomes" id="UP001148482">
    <property type="component" value="Unassembled WGS sequence"/>
</dbReference>
<protein>
    <submittedName>
        <fullName evidence="1">Uncharacterized protein</fullName>
    </submittedName>
</protein>
<dbReference type="RefSeq" id="WP_266070602.1">
    <property type="nucleotide sequence ID" value="NZ_JAPJDA010000023.1"/>
</dbReference>
<keyword evidence="2" id="KW-1185">Reference proteome</keyword>
<dbReference type="PROSITE" id="PS51257">
    <property type="entry name" value="PROKAR_LIPOPROTEIN"/>
    <property type="match status" value="1"/>
</dbReference>
<proteinExistence type="predicted"/>
<sequence length="506" mass="56445">MRNFKLSVACVAIFAMIFTSCSKDEAEVSSTDLETVQLTFRSLLNSFNQQNKQSDMECREVEPAYVMLGWSTAEDAEESDYDLVEVGLVNNGGSWETTYSEELAVPAGTYYLQHFAVYDAGDQVLWVAPREGGAFEPEVSDALPMTIELATGTKPYIDVDVLCYYAREEAAYGYPFFDFDVIEVENSYCVFINYCDDETGREYPAYFNIDVYSDEAMTEEVVLNNDTNSITMAGEWPSASVLCFALPDLGDETYYARVTVMDHEDLDYTADAGDYYDFEITQASITALESQEPGYHHIRIGCNSTPEINADTNIYIYFDSSGSMNTTLYPLQEMRNTLLRAALIGLYNNDDALYDEKVQVISDPSERTMHFLNLRGESPSGNSIALIFQDEAVYSYTDWVTTWGENSTRTATYDADITALRGRLATWPSNSYNGIIFQVATPNSPDAENFAKFVSYVENGTGNYAGAYGLSDKSEIGYVYDVNPGDSPAYYEGLIVSALQSLGYSL</sequence>
<dbReference type="EMBL" id="JAPJDA010000023">
    <property type="protein sequence ID" value="MCX2839250.1"/>
    <property type="molecule type" value="Genomic_DNA"/>
</dbReference>
<evidence type="ECO:0000313" key="1">
    <source>
        <dbReference type="EMBL" id="MCX2839250.1"/>
    </source>
</evidence>